<evidence type="ECO:0008006" key="6">
    <source>
        <dbReference type="Google" id="ProtNLM"/>
    </source>
</evidence>
<feature type="compositionally biased region" description="Low complexity" evidence="3">
    <location>
        <begin position="71"/>
        <end position="87"/>
    </location>
</feature>
<feature type="region of interest" description="Disordered" evidence="3">
    <location>
        <begin position="192"/>
        <end position="224"/>
    </location>
</feature>
<feature type="compositionally biased region" description="Basic and acidic residues" evidence="3">
    <location>
        <begin position="212"/>
        <end position="224"/>
    </location>
</feature>
<dbReference type="PANTHER" id="PTHR21677:SF1">
    <property type="entry name" value="PROTEIN CRAMPED-LIKE"/>
    <property type="match status" value="1"/>
</dbReference>
<feature type="compositionally biased region" description="Basic residues" evidence="3">
    <location>
        <begin position="135"/>
        <end position="154"/>
    </location>
</feature>
<dbReference type="STRING" id="4536.A0A0E0I1J1"/>
<feature type="region of interest" description="Disordered" evidence="3">
    <location>
        <begin position="111"/>
        <end position="164"/>
    </location>
</feature>
<keyword evidence="2" id="KW-0539">Nucleus</keyword>
<protein>
    <recommendedName>
        <fullName evidence="6">SANT domain-containing protein</fullName>
    </recommendedName>
</protein>
<proteinExistence type="predicted"/>
<dbReference type="InterPro" id="IPR055315">
    <property type="entry name" value="Cramped-like"/>
</dbReference>
<dbReference type="SUPFAM" id="SSF46689">
    <property type="entry name" value="Homeodomain-like"/>
    <property type="match status" value="1"/>
</dbReference>
<dbReference type="GO" id="GO:0005634">
    <property type="term" value="C:nucleus"/>
    <property type="evidence" value="ECO:0007669"/>
    <property type="project" value="TreeGrafter"/>
</dbReference>
<dbReference type="PANTHER" id="PTHR21677">
    <property type="entry name" value="CRAMPED PROTEIN"/>
    <property type="match status" value="1"/>
</dbReference>
<evidence type="ECO:0000313" key="5">
    <source>
        <dbReference type="Proteomes" id="UP000006591"/>
    </source>
</evidence>
<accession>A0A0E0I1J1</accession>
<dbReference type="GO" id="GO:0003677">
    <property type="term" value="F:DNA binding"/>
    <property type="evidence" value="ECO:0007669"/>
    <property type="project" value="UniProtKB-KW"/>
</dbReference>
<name>A0A0E0I1J1_ORYNI</name>
<evidence type="ECO:0000256" key="3">
    <source>
        <dbReference type="SAM" id="MobiDB-lite"/>
    </source>
</evidence>
<dbReference type="EnsemblPlants" id="ONIVA07G14820.1">
    <property type="protein sequence ID" value="ONIVA07G14820.1"/>
    <property type="gene ID" value="ONIVA07G14820"/>
</dbReference>
<reference evidence="4" key="1">
    <citation type="submission" date="2015-04" db="UniProtKB">
        <authorList>
            <consortium name="EnsemblPlants"/>
        </authorList>
    </citation>
    <scope>IDENTIFICATION</scope>
    <source>
        <strain evidence="4">SL10</strain>
    </source>
</reference>
<sequence>MPQDRSASAEKPTRQWAAWTHQEEQSFFNALRLEGKNFEKITLRVQSKNKDQLQPQPPHLHLHLTLRLHTHTTQSATASQSAALASKWSKKKNQRTVERGELISCGLAASDDRSRLSQKSMEEKRELWPKSRSPTTRRRRRRAPPPYRTGRRGRERPLTERRPRGELRHGAAVLDAGGCWCCWRGMRPPWNDLRRQLPSRHRPPPPQPSACPREEKRREEESQE</sequence>
<dbReference type="HOGENOM" id="CLU_1236749_0_0_1"/>
<keyword evidence="5" id="KW-1185">Reference proteome</keyword>
<evidence type="ECO:0000256" key="2">
    <source>
        <dbReference type="ARBA" id="ARBA00023242"/>
    </source>
</evidence>
<dbReference type="Gramene" id="ONIVA07G14820.1">
    <property type="protein sequence ID" value="ONIVA07G14820.1"/>
    <property type="gene ID" value="ONIVA07G14820"/>
</dbReference>
<evidence type="ECO:0000313" key="4">
    <source>
        <dbReference type="EnsemblPlants" id="ONIVA07G14820.1"/>
    </source>
</evidence>
<dbReference type="Proteomes" id="UP000006591">
    <property type="component" value="Chromosome 7"/>
</dbReference>
<reference evidence="4" key="2">
    <citation type="submission" date="2018-04" db="EMBL/GenBank/DDBJ databases">
        <title>OnivRS2 (Oryza nivara Reference Sequence Version 2).</title>
        <authorList>
            <person name="Zhang J."/>
            <person name="Kudrna D."/>
            <person name="Lee S."/>
            <person name="Talag J."/>
            <person name="Rajasekar S."/>
            <person name="Welchert J."/>
            <person name="Hsing Y.-I."/>
            <person name="Wing R.A."/>
        </authorList>
    </citation>
    <scope>NUCLEOTIDE SEQUENCE [LARGE SCALE GENOMIC DNA]</scope>
    <source>
        <strain evidence="4">SL10</strain>
    </source>
</reference>
<keyword evidence="1" id="KW-0238">DNA-binding</keyword>
<dbReference type="eggNOG" id="KOG4468">
    <property type="taxonomic scope" value="Eukaryota"/>
</dbReference>
<feature type="compositionally biased region" description="Basic and acidic residues" evidence="3">
    <location>
        <begin position="111"/>
        <end position="129"/>
    </location>
</feature>
<feature type="region of interest" description="Disordered" evidence="3">
    <location>
        <begin position="71"/>
        <end position="95"/>
    </location>
</feature>
<dbReference type="GO" id="GO:0007389">
    <property type="term" value="P:pattern specification process"/>
    <property type="evidence" value="ECO:0007669"/>
    <property type="project" value="TreeGrafter"/>
</dbReference>
<dbReference type="InterPro" id="IPR009057">
    <property type="entry name" value="Homeodomain-like_sf"/>
</dbReference>
<evidence type="ECO:0000256" key="1">
    <source>
        <dbReference type="ARBA" id="ARBA00023125"/>
    </source>
</evidence>
<dbReference type="AlphaFoldDB" id="A0A0E0I1J1"/>
<organism evidence="4">
    <name type="scientific">Oryza nivara</name>
    <name type="common">Indian wild rice</name>
    <name type="synonym">Oryza sativa f. spontanea</name>
    <dbReference type="NCBI Taxonomy" id="4536"/>
    <lineage>
        <taxon>Eukaryota</taxon>
        <taxon>Viridiplantae</taxon>
        <taxon>Streptophyta</taxon>
        <taxon>Embryophyta</taxon>
        <taxon>Tracheophyta</taxon>
        <taxon>Spermatophyta</taxon>
        <taxon>Magnoliopsida</taxon>
        <taxon>Liliopsida</taxon>
        <taxon>Poales</taxon>
        <taxon>Poaceae</taxon>
        <taxon>BOP clade</taxon>
        <taxon>Oryzoideae</taxon>
        <taxon>Oryzeae</taxon>
        <taxon>Oryzinae</taxon>
        <taxon>Oryza</taxon>
    </lineage>
</organism>
<feature type="compositionally biased region" description="Basic and acidic residues" evidence="3">
    <location>
        <begin position="155"/>
        <end position="164"/>
    </location>
</feature>
<dbReference type="GO" id="GO:0003682">
    <property type="term" value="F:chromatin binding"/>
    <property type="evidence" value="ECO:0007669"/>
    <property type="project" value="InterPro"/>
</dbReference>